<sequence>MEKPAVAEPADPPPYFQAHVFVCCNRRPDGHPRGSCAARGSEKLRDYMKVRAKELGLRGVRVNQAGCLDRCEFGPTLVIYPEGVWYRPETPADVDEILATHLQAGGRVPRLMLTEKDVPPPKR</sequence>
<dbReference type="Gene3D" id="3.40.30.10">
    <property type="entry name" value="Glutaredoxin"/>
    <property type="match status" value="1"/>
</dbReference>
<comment type="caution">
    <text evidence="1">The sequence shown here is derived from an EMBL/GenBank/DDBJ whole genome shotgun (WGS) entry which is preliminary data.</text>
</comment>
<protein>
    <submittedName>
        <fullName evidence="1">(2Fe-2S) ferredoxin domain-containing protein</fullName>
    </submittedName>
</protein>
<dbReference type="Proteomes" id="UP001529369">
    <property type="component" value="Unassembled WGS sequence"/>
</dbReference>
<name>A0ABT8A7H2_9PROT</name>
<dbReference type="RefSeq" id="WP_290317499.1">
    <property type="nucleotide sequence ID" value="NZ_JAUFPN010000150.1"/>
</dbReference>
<evidence type="ECO:0000313" key="1">
    <source>
        <dbReference type="EMBL" id="MDN3565645.1"/>
    </source>
</evidence>
<dbReference type="InterPro" id="IPR036249">
    <property type="entry name" value="Thioredoxin-like_sf"/>
</dbReference>
<dbReference type="EMBL" id="JAUFPN010000150">
    <property type="protein sequence ID" value="MDN3565645.1"/>
    <property type="molecule type" value="Genomic_DNA"/>
</dbReference>
<dbReference type="CDD" id="cd02980">
    <property type="entry name" value="TRX_Fd_family"/>
    <property type="match status" value="1"/>
</dbReference>
<evidence type="ECO:0000313" key="2">
    <source>
        <dbReference type="Proteomes" id="UP001529369"/>
    </source>
</evidence>
<organism evidence="1 2">
    <name type="scientific">Paeniroseomonas aquatica</name>
    <dbReference type="NCBI Taxonomy" id="373043"/>
    <lineage>
        <taxon>Bacteria</taxon>
        <taxon>Pseudomonadati</taxon>
        <taxon>Pseudomonadota</taxon>
        <taxon>Alphaproteobacteria</taxon>
        <taxon>Acetobacterales</taxon>
        <taxon>Acetobacteraceae</taxon>
        <taxon>Paeniroseomonas</taxon>
    </lineage>
</organism>
<gene>
    <name evidence="1" type="ORF">QWZ14_14855</name>
</gene>
<keyword evidence="2" id="KW-1185">Reference proteome</keyword>
<dbReference type="SUPFAM" id="SSF52833">
    <property type="entry name" value="Thioredoxin-like"/>
    <property type="match status" value="1"/>
</dbReference>
<accession>A0ABT8A7H2</accession>
<proteinExistence type="predicted"/>
<reference evidence="2" key="1">
    <citation type="journal article" date="2019" name="Int. J. Syst. Evol. Microbiol.">
        <title>The Global Catalogue of Microorganisms (GCM) 10K type strain sequencing project: providing services to taxonomists for standard genome sequencing and annotation.</title>
        <authorList>
            <consortium name="The Broad Institute Genomics Platform"/>
            <consortium name="The Broad Institute Genome Sequencing Center for Infectious Disease"/>
            <person name="Wu L."/>
            <person name="Ma J."/>
        </authorList>
    </citation>
    <scope>NUCLEOTIDE SEQUENCE [LARGE SCALE GENOMIC DNA]</scope>
    <source>
        <strain evidence="2">CECT 7131</strain>
    </source>
</reference>